<proteinExistence type="predicted"/>
<organism evidence="1 2">
    <name type="scientific">Pocillopora damicornis</name>
    <name type="common">Cauliflower coral</name>
    <name type="synonym">Millepora damicornis</name>
    <dbReference type="NCBI Taxonomy" id="46731"/>
    <lineage>
        <taxon>Eukaryota</taxon>
        <taxon>Metazoa</taxon>
        <taxon>Cnidaria</taxon>
        <taxon>Anthozoa</taxon>
        <taxon>Hexacorallia</taxon>
        <taxon>Scleractinia</taxon>
        <taxon>Astrocoeniina</taxon>
        <taxon>Pocilloporidae</taxon>
        <taxon>Pocillopora</taxon>
    </lineage>
</organism>
<comment type="caution">
    <text evidence="1">The sequence shown here is derived from an EMBL/GenBank/DDBJ whole genome shotgun (WGS) entry which is preliminary data.</text>
</comment>
<evidence type="ECO:0000313" key="1">
    <source>
        <dbReference type="EMBL" id="RMX49494.1"/>
    </source>
</evidence>
<dbReference type="AlphaFoldDB" id="A0A3M6U7J4"/>
<keyword evidence="2" id="KW-1185">Reference proteome</keyword>
<accession>A0A3M6U7J4</accession>
<name>A0A3M6U7J4_POCDA</name>
<sequence>FIERMVQTVKQCMRKCAAAGHDPSLAMLIYRATPLTISIPSPAELLHRRKYRALLPTKSKQVWKSIHSDRHEGWKESRNHYIFTSKRDVLQSSKYNYYDEKCLTAKYSA</sequence>
<feature type="non-terminal residue" evidence="1">
    <location>
        <position position="109"/>
    </location>
</feature>
<protein>
    <submittedName>
        <fullName evidence="1">Uncharacterized protein</fullName>
    </submittedName>
</protein>
<reference evidence="1 2" key="1">
    <citation type="journal article" date="2018" name="Sci. Rep.">
        <title>Comparative analysis of the Pocillopora damicornis genome highlights role of immune system in coral evolution.</title>
        <authorList>
            <person name="Cunning R."/>
            <person name="Bay R.A."/>
            <person name="Gillette P."/>
            <person name="Baker A.C."/>
            <person name="Traylor-Knowles N."/>
        </authorList>
    </citation>
    <scope>NUCLEOTIDE SEQUENCE [LARGE SCALE GENOMIC DNA]</scope>
    <source>
        <strain evidence="1">RSMAS</strain>
        <tissue evidence="1">Whole animal</tissue>
    </source>
</reference>
<dbReference type="Proteomes" id="UP000275408">
    <property type="component" value="Unassembled WGS sequence"/>
</dbReference>
<evidence type="ECO:0000313" key="2">
    <source>
        <dbReference type="Proteomes" id="UP000275408"/>
    </source>
</evidence>
<dbReference type="EMBL" id="RCHS01002134">
    <property type="protein sequence ID" value="RMX49494.1"/>
    <property type="molecule type" value="Genomic_DNA"/>
</dbReference>
<gene>
    <name evidence="1" type="ORF">pdam_00023950</name>
</gene>
<feature type="non-terminal residue" evidence="1">
    <location>
        <position position="1"/>
    </location>
</feature>